<dbReference type="RefSeq" id="WP_037477036.1">
    <property type="nucleotide sequence ID" value="NZ_AZRA01000003.1"/>
</dbReference>
<dbReference type="SUPFAM" id="SSF51658">
    <property type="entry name" value="Xylose isomerase-like"/>
    <property type="match status" value="1"/>
</dbReference>
<comment type="caution">
    <text evidence="2">The sequence shown here is derived from an EMBL/GenBank/DDBJ whole genome shotgun (WGS) entry which is preliminary data.</text>
</comment>
<dbReference type="InterPro" id="IPR013022">
    <property type="entry name" value="Xyl_isomerase-like_TIM-brl"/>
</dbReference>
<dbReference type="Pfam" id="PF01261">
    <property type="entry name" value="AP_endonuc_2"/>
    <property type="match status" value="1"/>
</dbReference>
<dbReference type="Gene3D" id="3.20.20.150">
    <property type="entry name" value="Divalent-metal-dependent TIM barrel enzymes"/>
    <property type="match status" value="1"/>
</dbReference>
<reference evidence="2 3" key="1">
    <citation type="journal article" date="2014" name="FEMS Microbiol. Ecol.">
        <title>Sphaerotilus natans encrusted with nanoball-shaped Fe(III) oxide minerals formed by nitrate-reducing mixotrophic Fe(II) oxidation.</title>
        <authorList>
            <person name="Park S."/>
            <person name="Kim D.H."/>
            <person name="Lee J.H."/>
            <person name="Hur H.G."/>
        </authorList>
    </citation>
    <scope>NUCLEOTIDE SEQUENCE [LARGE SCALE GENOMIC DNA]</scope>
    <source>
        <strain evidence="2 3">DSM 6575</strain>
    </source>
</reference>
<dbReference type="PANTHER" id="PTHR12110:SF48">
    <property type="entry name" value="BLL3656 PROTEIN"/>
    <property type="match status" value="1"/>
</dbReference>
<name>A0A059KS99_9BURK</name>
<keyword evidence="3" id="KW-1185">Reference proteome</keyword>
<dbReference type="eggNOG" id="COG1082">
    <property type="taxonomic scope" value="Bacteria"/>
</dbReference>
<dbReference type="PANTHER" id="PTHR12110">
    <property type="entry name" value="HYDROXYPYRUVATE ISOMERASE"/>
    <property type="match status" value="1"/>
</dbReference>
<sequence length="274" mass="29041">MTQRLLSLAQLVALPVEPPRFLQIAAEVGCQGVGLRLLPSAPGGVHHALAERPELLRETLAAVRDTGVRVLDLEVVRLGADFSLEAWRRFLEIGEQLGGRHVLVAGDDPDEARLTDAFARLCEAAAAHGLTADLECMPWTAVADVRTAARVVAAADQPNGGVLVDALHFARSASTLADVAALPHARLNYVQVCDGRVPGPDTVEAMIFDARCERLLPGEGGIDLAGLLGALPDDLPISIEIPSESRARELGHVAWACQAVEATRRLLAGLPPRA</sequence>
<organism evidence="2 3">
    <name type="scientific">Sphaerotilus natans subsp. natans DSM 6575</name>
    <dbReference type="NCBI Taxonomy" id="1286631"/>
    <lineage>
        <taxon>Bacteria</taxon>
        <taxon>Pseudomonadati</taxon>
        <taxon>Pseudomonadota</taxon>
        <taxon>Betaproteobacteria</taxon>
        <taxon>Burkholderiales</taxon>
        <taxon>Sphaerotilaceae</taxon>
        <taxon>Sphaerotilus</taxon>
    </lineage>
</organism>
<dbReference type="PATRIC" id="fig|1286631.3.peg.89"/>
<dbReference type="EMBL" id="AZRA01000003">
    <property type="protein sequence ID" value="KDB54316.1"/>
    <property type="molecule type" value="Genomic_DNA"/>
</dbReference>
<dbReference type="GO" id="GO:0016853">
    <property type="term" value="F:isomerase activity"/>
    <property type="evidence" value="ECO:0007669"/>
    <property type="project" value="UniProtKB-KW"/>
</dbReference>
<protein>
    <submittedName>
        <fullName evidence="2">Xylose isomerase domain-containing protein</fullName>
    </submittedName>
</protein>
<keyword evidence="2" id="KW-0413">Isomerase</keyword>
<feature type="domain" description="Xylose isomerase-like TIM barrel" evidence="1">
    <location>
        <begin position="22"/>
        <end position="249"/>
    </location>
</feature>
<gene>
    <name evidence="2" type="ORF">X805_00890</name>
</gene>
<evidence type="ECO:0000259" key="1">
    <source>
        <dbReference type="Pfam" id="PF01261"/>
    </source>
</evidence>
<dbReference type="InterPro" id="IPR036237">
    <property type="entry name" value="Xyl_isomerase-like_sf"/>
</dbReference>
<dbReference type="Proteomes" id="UP000026714">
    <property type="component" value="Unassembled WGS sequence"/>
</dbReference>
<dbReference type="STRING" id="34103.SAMN05421778_1286"/>
<evidence type="ECO:0000313" key="2">
    <source>
        <dbReference type="EMBL" id="KDB54316.1"/>
    </source>
</evidence>
<evidence type="ECO:0000313" key="3">
    <source>
        <dbReference type="Proteomes" id="UP000026714"/>
    </source>
</evidence>
<dbReference type="AlphaFoldDB" id="A0A059KS99"/>
<accession>A0A059KS99</accession>
<proteinExistence type="predicted"/>
<dbReference type="InterPro" id="IPR050312">
    <property type="entry name" value="IolE/XylAMocC-like"/>
</dbReference>